<dbReference type="Gene3D" id="3.40.50.2300">
    <property type="match status" value="1"/>
</dbReference>
<evidence type="ECO:0000259" key="3">
    <source>
        <dbReference type="PROSITE" id="PS50110"/>
    </source>
</evidence>
<feature type="domain" description="Response regulatory" evidence="3">
    <location>
        <begin position="1"/>
        <end position="70"/>
    </location>
</feature>
<dbReference type="AlphaFoldDB" id="A0A444E6P4"/>
<dbReference type="PANTHER" id="PTHR45339:SF6">
    <property type="entry name" value="SENSORY HISTIDINE PROTEIN KINASE"/>
    <property type="match status" value="1"/>
</dbReference>
<dbReference type="PANTHER" id="PTHR45339">
    <property type="entry name" value="HYBRID SIGNAL TRANSDUCTION HISTIDINE KINASE J"/>
    <property type="match status" value="1"/>
</dbReference>
<dbReference type="Pfam" id="PF00072">
    <property type="entry name" value="Response_reg"/>
    <property type="match status" value="1"/>
</dbReference>
<comment type="caution">
    <text evidence="4">The sequence shown here is derived from an EMBL/GenBank/DDBJ whole genome shotgun (WGS) entry which is preliminary data.</text>
</comment>
<name>A0A444E6P4_ENSVE</name>
<sequence>MENRVNELIHSGDASLELYGNKTSRHVPILAMTADVIQATHEECLRCGMDDYVSKPFDEQQLYSAVAHFFESDMLDGVS</sequence>
<evidence type="ECO:0000313" key="5">
    <source>
        <dbReference type="Proteomes" id="UP000287651"/>
    </source>
</evidence>
<gene>
    <name evidence="4" type="ORF">B296_00053181</name>
</gene>
<dbReference type="InterPro" id="IPR011006">
    <property type="entry name" value="CheY-like_superfamily"/>
</dbReference>
<evidence type="ECO:0000256" key="1">
    <source>
        <dbReference type="ARBA" id="ARBA00022553"/>
    </source>
</evidence>
<protein>
    <recommendedName>
        <fullName evidence="3">Response regulatory domain-containing protein</fullName>
    </recommendedName>
</protein>
<dbReference type="Proteomes" id="UP000287651">
    <property type="component" value="Unassembled WGS sequence"/>
</dbReference>
<dbReference type="SUPFAM" id="SSF52172">
    <property type="entry name" value="CheY-like"/>
    <property type="match status" value="1"/>
</dbReference>
<accession>A0A444E6P4</accession>
<dbReference type="EMBL" id="AMZH03014020">
    <property type="protein sequence ID" value="RRT48339.1"/>
    <property type="molecule type" value="Genomic_DNA"/>
</dbReference>
<evidence type="ECO:0000256" key="2">
    <source>
        <dbReference type="PROSITE-ProRule" id="PRU00169"/>
    </source>
</evidence>
<reference evidence="4 5" key="1">
    <citation type="journal article" date="2014" name="Agronomy (Basel)">
        <title>A Draft Genome Sequence for Ensete ventricosum, the Drought-Tolerant Tree Against Hunger.</title>
        <authorList>
            <person name="Harrison J."/>
            <person name="Moore K.A."/>
            <person name="Paszkiewicz K."/>
            <person name="Jones T."/>
            <person name="Grant M."/>
            <person name="Ambacheew D."/>
            <person name="Muzemil S."/>
            <person name="Studholme D.J."/>
        </authorList>
    </citation>
    <scope>NUCLEOTIDE SEQUENCE [LARGE SCALE GENOMIC DNA]</scope>
</reference>
<organism evidence="4 5">
    <name type="scientific">Ensete ventricosum</name>
    <name type="common">Abyssinian banana</name>
    <name type="synonym">Musa ensete</name>
    <dbReference type="NCBI Taxonomy" id="4639"/>
    <lineage>
        <taxon>Eukaryota</taxon>
        <taxon>Viridiplantae</taxon>
        <taxon>Streptophyta</taxon>
        <taxon>Embryophyta</taxon>
        <taxon>Tracheophyta</taxon>
        <taxon>Spermatophyta</taxon>
        <taxon>Magnoliopsida</taxon>
        <taxon>Liliopsida</taxon>
        <taxon>Zingiberales</taxon>
        <taxon>Musaceae</taxon>
        <taxon>Ensete</taxon>
    </lineage>
</organism>
<dbReference type="InterPro" id="IPR001789">
    <property type="entry name" value="Sig_transdc_resp-reg_receiver"/>
</dbReference>
<evidence type="ECO:0000313" key="4">
    <source>
        <dbReference type="EMBL" id="RRT48339.1"/>
    </source>
</evidence>
<keyword evidence="1" id="KW-0597">Phosphoprotein</keyword>
<dbReference type="PROSITE" id="PS50110">
    <property type="entry name" value="RESPONSE_REGULATORY"/>
    <property type="match status" value="1"/>
</dbReference>
<dbReference type="GO" id="GO:0000160">
    <property type="term" value="P:phosphorelay signal transduction system"/>
    <property type="evidence" value="ECO:0007669"/>
    <property type="project" value="InterPro"/>
</dbReference>
<comment type="caution">
    <text evidence="2">Lacks conserved residue(s) required for the propagation of feature annotation.</text>
</comment>
<proteinExistence type="predicted"/>